<gene>
    <name evidence="1" type="ORF">FXF36_02580</name>
</gene>
<dbReference type="Proteomes" id="UP000327030">
    <property type="component" value="Chromosome 1"/>
</dbReference>
<dbReference type="OrthoDB" id="9883998at2"/>
<reference evidence="2" key="1">
    <citation type="submission" date="2019-08" db="EMBL/GenBank/DDBJ databases">
        <title>Complete Genome Sequence of the Polysaccharide-Degrading Rumen Bacterium Pseudobutyrivibrio xylanivorans MA3014.</title>
        <authorList>
            <person name="Palevich N."/>
            <person name="Maclean P.H."/>
            <person name="Kelly W.J."/>
            <person name="Leahy S.C."/>
            <person name="Rakonjac J."/>
            <person name="Attwood G.T."/>
        </authorList>
    </citation>
    <scope>NUCLEOTIDE SEQUENCE [LARGE SCALE GENOMIC DNA]</scope>
    <source>
        <strain evidence="2">MA3014</strain>
    </source>
</reference>
<dbReference type="AlphaFoldDB" id="A0A5P6VN31"/>
<name>A0A5P6VN31_PSEXY</name>
<accession>A0A5P6VN31</accession>
<protein>
    <submittedName>
        <fullName evidence="1">Uncharacterized protein</fullName>
    </submittedName>
</protein>
<sequence>MSKESDEIYEEAKKQKGELLRKAGGLKGWDTLSKDTMVRVVGFASAMDWADGMGDFEEHCTMGESFKVAINRFREVIYKQKCDHDYYISVILGLGCLYGVYPHGISIDDEYKEISGYYDVDFSDIDFMDYKKSDKCSASNLTKDEIHARIHASYEEFKNGNTKLAVEAFGNYRDNERFTKYRSKELIETNTVRITDIALEDMDCYVYHLPIYGQRFAEIDEERYCVIADKILALEVESDIYPILSVEPEHSEGIHCMDVKIRHLGWLSDPYVVCYVVEAGIVTVTNIFEIANSFHEKMQIEV</sequence>
<evidence type="ECO:0000313" key="2">
    <source>
        <dbReference type="Proteomes" id="UP000327030"/>
    </source>
</evidence>
<dbReference type="KEGG" id="pxv:FXF36_02580"/>
<evidence type="ECO:0000313" key="1">
    <source>
        <dbReference type="EMBL" id="QFJ53830.1"/>
    </source>
</evidence>
<dbReference type="EMBL" id="CP043028">
    <property type="protein sequence ID" value="QFJ53830.1"/>
    <property type="molecule type" value="Genomic_DNA"/>
</dbReference>
<dbReference type="RefSeq" id="WP_151622326.1">
    <property type="nucleotide sequence ID" value="NZ_CP043028.1"/>
</dbReference>
<proteinExistence type="predicted"/>
<organism evidence="1 2">
    <name type="scientific">Pseudobutyrivibrio xylanivorans</name>
    <dbReference type="NCBI Taxonomy" id="185007"/>
    <lineage>
        <taxon>Bacteria</taxon>
        <taxon>Bacillati</taxon>
        <taxon>Bacillota</taxon>
        <taxon>Clostridia</taxon>
        <taxon>Lachnospirales</taxon>
        <taxon>Lachnospiraceae</taxon>
        <taxon>Pseudobutyrivibrio</taxon>
    </lineage>
</organism>